<keyword evidence="8" id="KW-1185">Reference proteome</keyword>
<evidence type="ECO:0000256" key="3">
    <source>
        <dbReference type="ARBA" id="ARBA00022692"/>
    </source>
</evidence>
<keyword evidence="4 6" id="KW-1133">Transmembrane helix</keyword>
<feature type="transmembrane region" description="Helical" evidence="6">
    <location>
        <begin position="279"/>
        <end position="301"/>
    </location>
</feature>
<evidence type="ECO:0000256" key="4">
    <source>
        <dbReference type="ARBA" id="ARBA00022989"/>
    </source>
</evidence>
<reference evidence="7 8" key="1">
    <citation type="submission" date="2023-11" db="EMBL/GenBank/DDBJ databases">
        <title>MicrobeMod: A computational toolkit for identifying prokaryotic methylation and restriction-modification with nanopore sequencing.</title>
        <authorList>
            <person name="Crits-Christoph A."/>
            <person name="Kang S.C."/>
            <person name="Lee H."/>
            <person name="Ostrov N."/>
        </authorList>
    </citation>
    <scope>NUCLEOTIDE SEQUENCE [LARGE SCALE GENOMIC DNA]</scope>
    <source>
        <strain evidence="7 8">ATCC 29145</strain>
    </source>
</reference>
<feature type="transmembrane region" description="Helical" evidence="6">
    <location>
        <begin position="247"/>
        <end position="267"/>
    </location>
</feature>
<proteinExistence type="inferred from homology"/>
<dbReference type="PANTHER" id="PTHR31632:SF2">
    <property type="entry name" value="PLASMA MEMBRANE IRON PERMEASE"/>
    <property type="match status" value="1"/>
</dbReference>
<gene>
    <name evidence="7" type="ORF">SIM66_32755</name>
</gene>
<feature type="transmembrane region" description="Helical" evidence="6">
    <location>
        <begin position="336"/>
        <end position="355"/>
    </location>
</feature>
<evidence type="ECO:0000313" key="7">
    <source>
        <dbReference type="EMBL" id="MDX5955941.1"/>
    </source>
</evidence>
<name>A0ABU4PF62_AZOBR</name>
<evidence type="ECO:0000256" key="5">
    <source>
        <dbReference type="ARBA" id="ARBA00023136"/>
    </source>
</evidence>
<feature type="transmembrane region" description="Helical" evidence="6">
    <location>
        <begin position="168"/>
        <end position="189"/>
    </location>
</feature>
<dbReference type="EMBL" id="JAWXYC010000007">
    <property type="protein sequence ID" value="MDX5955941.1"/>
    <property type="molecule type" value="Genomic_DNA"/>
</dbReference>
<dbReference type="Proteomes" id="UP001277471">
    <property type="component" value="Unassembled WGS sequence"/>
</dbReference>
<evidence type="ECO:0000256" key="6">
    <source>
        <dbReference type="SAM" id="Phobius"/>
    </source>
</evidence>
<keyword evidence="3 6" id="KW-0812">Transmembrane</keyword>
<comment type="similarity">
    <text evidence="2">Belongs to the oxidase-dependent Fe transporter (OFeT) (TC 9.A.10.1) family.</text>
</comment>
<feature type="transmembrane region" description="Helical" evidence="6">
    <location>
        <begin position="210"/>
        <end position="227"/>
    </location>
</feature>
<dbReference type="RefSeq" id="WP_051140363.1">
    <property type="nucleotide sequence ID" value="NZ_CP012918.1"/>
</dbReference>
<organism evidence="7 8">
    <name type="scientific">Azospirillum brasilense</name>
    <dbReference type="NCBI Taxonomy" id="192"/>
    <lineage>
        <taxon>Bacteria</taxon>
        <taxon>Pseudomonadati</taxon>
        <taxon>Pseudomonadota</taxon>
        <taxon>Alphaproteobacteria</taxon>
        <taxon>Rhodospirillales</taxon>
        <taxon>Azospirillaceae</taxon>
        <taxon>Azospirillum</taxon>
    </lineage>
</organism>
<evidence type="ECO:0000256" key="1">
    <source>
        <dbReference type="ARBA" id="ARBA00004141"/>
    </source>
</evidence>
<dbReference type="Pfam" id="PF03239">
    <property type="entry name" value="FTR1"/>
    <property type="match status" value="1"/>
</dbReference>
<evidence type="ECO:0000313" key="8">
    <source>
        <dbReference type="Proteomes" id="UP001277471"/>
    </source>
</evidence>
<sequence>MARGDALVATYDPANGTALGDGFSDLYFDVFEASGLEQAIGAVSPDTKTELEALFGQIIGRAGQGLPKNKIEGTWHTLRDRLQAVTAARLLAGTGPVAAFVQSFLILLREGVEAMLVIAALVAGLHRSGQGDGVKVVWRGAGWALAASLATAWLLSQALHISGQGQEVLEGVVMLVAALVLFHVSFWLLSKRESAHWQACMKAKVDAAASGGRVWALGLVAFLTVFREGAETVLFYQALILSAPGETLAVAAGFVAAAAVVALLYWAMRGLSFRLPLKWFFTATAALLFTLAISFAGKGVLVELQEGRLVPITPLDGLPHVAWLGLFPTVETVETVAAQIVLSLPMLAALAWHVARRRAAA</sequence>
<keyword evidence="5 6" id="KW-0472">Membrane</keyword>
<comment type="subcellular location">
    <subcellularLocation>
        <location evidence="1">Membrane</location>
        <topology evidence="1">Multi-pass membrane protein</topology>
    </subcellularLocation>
</comment>
<accession>A0ABU4PF62</accession>
<comment type="caution">
    <text evidence="7">The sequence shown here is derived from an EMBL/GenBank/DDBJ whole genome shotgun (WGS) entry which is preliminary data.</text>
</comment>
<feature type="transmembrane region" description="Helical" evidence="6">
    <location>
        <begin position="136"/>
        <end position="156"/>
    </location>
</feature>
<dbReference type="PANTHER" id="PTHR31632">
    <property type="entry name" value="IRON TRANSPORTER FTH1"/>
    <property type="match status" value="1"/>
</dbReference>
<evidence type="ECO:0000256" key="2">
    <source>
        <dbReference type="ARBA" id="ARBA00008333"/>
    </source>
</evidence>
<protein>
    <submittedName>
        <fullName evidence="7">FTR1 family protein</fullName>
    </submittedName>
</protein>
<dbReference type="InterPro" id="IPR004923">
    <property type="entry name" value="FTR1/Fip1/EfeU"/>
</dbReference>